<organism evidence="1">
    <name type="scientific">Salmonella enterica</name>
    <name type="common">Salmonella choleraesuis</name>
    <dbReference type="NCBI Taxonomy" id="28901"/>
    <lineage>
        <taxon>Bacteria</taxon>
        <taxon>Pseudomonadati</taxon>
        <taxon>Pseudomonadota</taxon>
        <taxon>Gammaproteobacteria</taxon>
        <taxon>Enterobacterales</taxon>
        <taxon>Enterobacteriaceae</taxon>
        <taxon>Salmonella</taxon>
    </lineage>
</organism>
<comment type="caution">
    <text evidence="1">The sequence shown here is derived from an EMBL/GenBank/DDBJ whole genome shotgun (WGS) entry which is preliminary data.</text>
</comment>
<evidence type="ECO:0000313" key="1">
    <source>
        <dbReference type="EMBL" id="HAF1406248.1"/>
    </source>
</evidence>
<dbReference type="EMBL" id="DAAUNA010000022">
    <property type="protein sequence ID" value="HAF1406248.1"/>
    <property type="molecule type" value="Genomic_DNA"/>
</dbReference>
<accession>A0A742L292</accession>
<reference evidence="1" key="1">
    <citation type="journal article" date="2018" name="Genome Biol.">
        <title>SKESA: strategic k-mer extension for scrupulous assemblies.</title>
        <authorList>
            <person name="Souvorov A."/>
            <person name="Agarwala R."/>
            <person name="Lipman D.J."/>
        </authorList>
    </citation>
    <scope>NUCLEOTIDE SEQUENCE</scope>
    <source>
        <strain evidence="1">MA.CK_93/00017804</strain>
    </source>
</reference>
<protein>
    <submittedName>
        <fullName evidence="1">Uncharacterized protein</fullName>
    </submittedName>
</protein>
<dbReference type="AlphaFoldDB" id="A0A742L292"/>
<sequence length="91" mass="10114">MSTGGCHHSVENETGFLHCHTREEPEYMQLLFNCLSDTGCMPKIMVEAPSVDGENKEEILSNIPGKVMLAGNTDEDLYLVDREIAPMENSI</sequence>
<proteinExistence type="predicted"/>
<reference evidence="1" key="2">
    <citation type="submission" date="2020-02" db="EMBL/GenBank/DDBJ databases">
        <authorList>
            <consortium name="NCBI Pathogen Detection Project"/>
        </authorList>
    </citation>
    <scope>NUCLEOTIDE SEQUENCE</scope>
    <source>
        <strain evidence="1">MA.CK_93/00017804</strain>
    </source>
</reference>
<gene>
    <name evidence="1" type="ORF">G8M00_004873</name>
</gene>
<name>A0A742L292_SALER</name>